<evidence type="ECO:0000313" key="3">
    <source>
        <dbReference type="Proteomes" id="UP001596072"/>
    </source>
</evidence>
<protein>
    <submittedName>
        <fullName evidence="2">DUF4031 domain-containing protein</fullName>
    </submittedName>
</protein>
<organism evidence="2 3">
    <name type="scientific">Nocardioides vastitatis</name>
    <dbReference type="NCBI Taxonomy" id="2568655"/>
    <lineage>
        <taxon>Bacteria</taxon>
        <taxon>Bacillati</taxon>
        <taxon>Actinomycetota</taxon>
        <taxon>Actinomycetes</taxon>
        <taxon>Propionibacteriales</taxon>
        <taxon>Nocardioidaceae</taxon>
        <taxon>Nocardioides</taxon>
    </lineage>
</organism>
<dbReference type="RefSeq" id="WP_136432106.1">
    <property type="nucleotide sequence ID" value="NZ_JBHSNS010000018.1"/>
</dbReference>
<dbReference type="InterPro" id="IPR025109">
    <property type="entry name" value="DUF4031"/>
</dbReference>
<feature type="domain" description="DUF4031" evidence="1">
    <location>
        <begin position="3"/>
        <end position="89"/>
    </location>
</feature>
<evidence type="ECO:0000313" key="2">
    <source>
        <dbReference type="EMBL" id="MFC5731578.1"/>
    </source>
</evidence>
<name>A0ABW0ZN08_9ACTN</name>
<accession>A0ABW0ZN08</accession>
<proteinExistence type="predicted"/>
<evidence type="ECO:0000259" key="1">
    <source>
        <dbReference type="Pfam" id="PF13223"/>
    </source>
</evidence>
<dbReference type="EMBL" id="JBHSNS010000018">
    <property type="protein sequence ID" value="MFC5731578.1"/>
    <property type="molecule type" value="Genomic_DNA"/>
</dbReference>
<gene>
    <name evidence="2" type="ORF">ACFPQB_21890</name>
</gene>
<comment type="caution">
    <text evidence="2">The sequence shown here is derived from an EMBL/GenBank/DDBJ whole genome shotgun (WGS) entry which is preliminary data.</text>
</comment>
<dbReference type="Pfam" id="PF13223">
    <property type="entry name" value="DUF4031"/>
    <property type="match status" value="1"/>
</dbReference>
<dbReference type="Proteomes" id="UP001596072">
    <property type="component" value="Unassembled WGS sequence"/>
</dbReference>
<reference evidence="3" key="1">
    <citation type="journal article" date="2019" name="Int. J. Syst. Evol. Microbiol.">
        <title>The Global Catalogue of Microorganisms (GCM) 10K type strain sequencing project: providing services to taxonomists for standard genome sequencing and annotation.</title>
        <authorList>
            <consortium name="The Broad Institute Genomics Platform"/>
            <consortium name="The Broad Institute Genome Sequencing Center for Infectious Disease"/>
            <person name="Wu L."/>
            <person name="Ma J."/>
        </authorList>
    </citation>
    <scope>NUCLEOTIDE SEQUENCE [LARGE SCALE GENOMIC DNA]</scope>
    <source>
        <strain evidence="3">YIM 94188</strain>
    </source>
</reference>
<keyword evidence="3" id="KW-1185">Reference proteome</keyword>
<sequence>MTVYVDDMRRPARVGRVEGVWSHLLSDLPGAEGQRELVAFAEGLGLDRAWLQNAGTPTEHFDVTEPTRQLALGAGAVPIKYGRAVAALTMAKRARAS</sequence>